<evidence type="ECO:0000313" key="1">
    <source>
        <dbReference type="EMBL" id="CAA9993678.1"/>
    </source>
</evidence>
<feature type="non-terminal residue" evidence="1">
    <location>
        <position position="52"/>
    </location>
</feature>
<sequence>MITSYGSNELRLLQLLFILNKNPKFNKQIVESIEVARAEICLDKPVLDSPGP</sequence>
<organism evidence="1 2">
    <name type="scientific">Nesidiocoris tenuis</name>
    <dbReference type="NCBI Taxonomy" id="355587"/>
    <lineage>
        <taxon>Eukaryota</taxon>
        <taxon>Metazoa</taxon>
        <taxon>Ecdysozoa</taxon>
        <taxon>Arthropoda</taxon>
        <taxon>Hexapoda</taxon>
        <taxon>Insecta</taxon>
        <taxon>Pterygota</taxon>
        <taxon>Neoptera</taxon>
        <taxon>Paraneoptera</taxon>
        <taxon>Hemiptera</taxon>
        <taxon>Heteroptera</taxon>
        <taxon>Panheteroptera</taxon>
        <taxon>Cimicomorpha</taxon>
        <taxon>Miridae</taxon>
        <taxon>Dicyphina</taxon>
        <taxon>Nesidiocoris</taxon>
    </lineage>
</organism>
<reference evidence="1 2" key="1">
    <citation type="submission" date="2020-02" db="EMBL/GenBank/DDBJ databases">
        <authorList>
            <person name="Ferguson B K."/>
        </authorList>
    </citation>
    <scope>NUCLEOTIDE SEQUENCE [LARGE SCALE GENOMIC DNA]</scope>
</reference>
<protein>
    <submittedName>
        <fullName evidence="1">Uncharacterized protein</fullName>
    </submittedName>
</protein>
<gene>
    <name evidence="1" type="ORF">NTEN_LOCUS577</name>
</gene>
<proteinExistence type="predicted"/>
<dbReference type="Proteomes" id="UP000479000">
    <property type="component" value="Unassembled WGS sequence"/>
</dbReference>
<keyword evidence="2" id="KW-1185">Reference proteome</keyword>
<accession>A0A6H5FWK0</accession>
<name>A0A6H5FWK0_9HEMI</name>
<evidence type="ECO:0000313" key="2">
    <source>
        <dbReference type="Proteomes" id="UP000479000"/>
    </source>
</evidence>
<dbReference type="AlphaFoldDB" id="A0A6H5FWK0"/>
<dbReference type="EMBL" id="CADCXU010001018">
    <property type="protein sequence ID" value="CAA9993678.1"/>
    <property type="molecule type" value="Genomic_DNA"/>
</dbReference>